<protein>
    <submittedName>
        <fullName evidence="1">Uncharacterized protein</fullName>
    </submittedName>
</protein>
<organism evidence="1">
    <name type="scientific">marine metagenome</name>
    <dbReference type="NCBI Taxonomy" id="408172"/>
    <lineage>
        <taxon>unclassified sequences</taxon>
        <taxon>metagenomes</taxon>
        <taxon>ecological metagenomes</taxon>
    </lineage>
</organism>
<proteinExistence type="predicted"/>
<sequence>MAKQTVNIGVTANDNTGDPLRTAFDKANDNFDEIYLAGPVSSNVKISTNVIASTNTNGNINITPAGTGQVVITSVPTNISGNLKLGDGSTQNTGIETIYHYITADRSTISSTATDAFGKSATLAAARSYDFNINCIATNSSTGNISVELTDASADIAECFALVTSHSPTAGRKEVSLQTATTVDTKVNTAETTHINVTGTLRTVTGGNLTIKLKTASGTVTPKAGSSFEFRGKIDNDIGNTA</sequence>
<dbReference type="SUPFAM" id="SSF50017">
    <property type="entry name" value="gp9"/>
    <property type="match status" value="1"/>
</dbReference>
<evidence type="ECO:0000313" key="1">
    <source>
        <dbReference type="EMBL" id="SVB46064.1"/>
    </source>
</evidence>
<dbReference type="EMBL" id="UINC01042861">
    <property type="protein sequence ID" value="SVB46064.1"/>
    <property type="molecule type" value="Genomic_DNA"/>
</dbReference>
<accession>A0A382E7J0</accession>
<name>A0A382E7J0_9ZZZZ</name>
<dbReference type="InterPro" id="IPR036240">
    <property type="entry name" value="Gp9-like_sf"/>
</dbReference>
<reference evidence="1" key="1">
    <citation type="submission" date="2018-05" db="EMBL/GenBank/DDBJ databases">
        <authorList>
            <person name="Lanie J.A."/>
            <person name="Ng W.-L."/>
            <person name="Kazmierczak K.M."/>
            <person name="Andrzejewski T.M."/>
            <person name="Davidsen T.M."/>
            <person name="Wayne K.J."/>
            <person name="Tettelin H."/>
            <person name="Glass J.I."/>
            <person name="Rusch D."/>
            <person name="Podicherti R."/>
            <person name="Tsui H.-C.T."/>
            <person name="Winkler M.E."/>
        </authorList>
    </citation>
    <scope>NUCLEOTIDE SEQUENCE</scope>
</reference>
<gene>
    <name evidence="1" type="ORF">METZ01_LOCUS198918</name>
</gene>
<dbReference type="AlphaFoldDB" id="A0A382E7J0"/>